<dbReference type="AlphaFoldDB" id="A0A7J6XF14"/>
<proteinExistence type="predicted"/>
<gene>
    <name evidence="1" type="ORF">FRX31_002284</name>
</gene>
<organism evidence="1 2">
    <name type="scientific">Thalictrum thalictroides</name>
    <name type="common">Rue-anemone</name>
    <name type="synonym">Anemone thalictroides</name>
    <dbReference type="NCBI Taxonomy" id="46969"/>
    <lineage>
        <taxon>Eukaryota</taxon>
        <taxon>Viridiplantae</taxon>
        <taxon>Streptophyta</taxon>
        <taxon>Embryophyta</taxon>
        <taxon>Tracheophyta</taxon>
        <taxon>Spermatophyta</taxon>
        <taxon>Magnoliopsida</taxon>
        <taxon>Ranunculales</taxon>
        <taxon>Ranunculaceae</taxon>
        <taxon>Thalictroideae</taxon>
        <taxon>Thalictrum</taxon>
    </lineage>
</organism>
<sequence>MGGVHWGGGLSHRDRTELVEWELVTRKGRTVPVGGGRYTEGWYGVRSKKGGRENYFPKRGW</sequence>
<dbReference type="EMBL" id="JABWDY010000413">
    <property type="protein sequence ID" value="KAF5208129.1"/>
    <property type="molecule type" value="Genomic_DNA"/>
</dbReference>
<dbReference type="Proteomes" id="UP000554482">
    <property type="component" value="Unassembled WGS sequence"/>
</dbReference>
<comment type="caution">
    <text evidence="1">The sequence shown here is derived from an EMBL/GenBank/DDBJ whole genome shotgun (WGS) entry which is preliminary data.</text>
</comment>
<name>A0A7J6XF14_THATH</name>
<evidence type="ECO:0000313" key="1">
    <source>
        <dbReference type="EMBL" id="KAF5208129.1"/>
    </source>
</evidence>
<accession>A0A7J6XF14</accession>
<protein>
    <submittedName>
        <fullName evidence="1">Uncharacterized protein</fullName>
    </submittedName>
</protein>
<keyword evidence="2" id="KW-1185">Reference proteome</keyword>
<reference evidence="1 2" key="1">
    <citation type="submission" date="2020-06" db="EMBL/GenBank/DDBJ databases">
        <title>Transcriptomic and genomic resources for Thalictrum thalictroides and T. hernandezii: Facilitating candidate gene discovery in an emerging model plant lineage.</title>
        <authorList>
            <person name="Arias T."/>
            <person name="Riano-Pachon D.M."/>
            <person name="Di Stilio V.S."/>
        </authorList>
    </citation>
    <scope>NUCLEOTIDE SEQUENCE [LARGE SCALE GENOMIC DNA]</scope>
    <source>
        <strain evidence="2">cv. WT478/WT964</strain>
        <tissue evidence="1">Leaves</tissue>
    </source>
</reference>
<evidence type="ECO:0000313" key="2">
    <source>
        <dbReference type="Proteomes" id="UP000554482"/>
    </source>
</evidence>